<evidence type="ECO:0000313" key="2">
    <source>
        <dbReference type="Proteomes" id="UP001589776"/>
    </source>
</evidence>
<protein>
    <submittedName>
        <fullName evidence="1">Uncharacterized protein</fullName>
    </submittedName>
</protein>
<dbReference type="RefSeq" id="WP_377469260.1">
    <property type="nucleotide sequence ID" value="NZ_JBHLWN010000027.1"/>
</dbReference>
<accession>A0ABV6DHQ9</accession>
<reference evidence="1 2" key="1">
    <citation type="submission" date="2024-09" db="EMBL/GenBank/DDBJ databases">
        <authorList>
            <person name="Sun Q."/>
            <person name="Mori K."/>
        </authorList>
    </citation>
    <scope>NUCLEOTIDE SEQUENCE [LARGE SCALE GENOMIC DNA]</scope>
    <source>
        <strain evidence="1 2">CCM 7759</strain>
    </source>
</reference>
<proteinExistence type="predicted"/>
<keyword evidence="2" id="KW-1185">Reference proteome</keyword>
<name>A0ABV6DHQ9_9BACL</name>
<evidence type="ECO:0000313" key="1">
    <source>
        <dbReference type="EMBL" id="MFC0212157.1"/>
    </source>
</evidence>
<gene>
    <name evidence="1" type="ORF">ACFFK0_06750</name>
</gene>
<dbReference type="Proteomes" id="UP001589776">
    <property type="component" value="Unassembled WGS sequence"/>
</dbReference>
<organism evidence="1 2">
    <name type="scientific">Paenibacillus chartarius</name>
    <dbReference type="NCBI Taxonomy" id="747481"/>
    <lineage>
        <taxon>Bacteria</taxon>
        <taxon>Bacillati</taxon>
        <taxon>Bacillota</taxon>
        <taxon>Bacilli</taxon>
        <taxon>Bacillales</taxon>
        <taxon>Paenibacillaceae</taxon>
        <taxon>Paenibacillus</taxon>
    </lineage>
</organism>
<sequence length="82" mass="9258">MNIEIEVRAFGKEEVQGTADAYRSTELIRVHQFSKKATLAEIEALLVKLFDEAESSYPNPEQCLGKITIRAKRENGEIVYLG</sequence>
<comment type="caution">
    <text evidence="1">The sequence shown here is derived from an EMBL/GenBank/DDBJ whole genome shotgun (WGS) entry which is preliminary data.</text>
</comment>
<dbReference type="EMBL" id="JBHLWN010000027">
    <property type="protein sequence ID" value="MFC0212157.1"/>
    <property type="molecule type" value="Genomic_DNA"/>
</dbReference>